<evidence type="ECO:0000256" key="3">
    <source>
        <dbReference type="ARBA" id="ARBA00007275"/>
    </source>
</evidence>
<dbReference type="GO" id="GO:0006753">
    <property type="term" value="P:nucleoside phosphate metabolic process"/>
    <property type="evidence" value="ECO:0007669"/>
    <property type="project" value="TreeGrafter"/>
</dbReference>
<dbReference type="AlphaFoldDB" id="A0A2B8B8X3"/>
<dbReference type="PROSITE" id="PS00893">
    <property type="entry name" value="NUDIX_BOX"/>
    <property type="match status" value="1"/>
</dbReference>
<evidence type="ECO:0000256" key="7">
    <source>
        <dbReference type="ARBA" id="ARBA00032272"/>
    </source>
</evidence>
<dbReference type="InterPro" id="IPR015797">
    <property type="entry name" value="NUDIX_hydrolase-like_dom_sf"/>
</dbReference>
<accession>A0A2B8B8X3</accession>
<dbReference type="EMBL" id="PDKW01000043">
    <property type="protein sequence ID" value="PGH54008.1"/>
    <property type="molecule type" value="Genomic_DNA"/>
</dbReference>
<keyword evidence="10" id="KW-1185">Reference proteome</keyword>
<name>A0A2B8B8X3_9PROT</name>
<dbReference type="OrthoDB" id="9806150at2"/>
<dbReference type="Proteomes" id="UP000225379">
    <property type="component" value="Unassembled WGS sequence"/>
</dbReference>
<comment type="catalytic activity">
    <reaction evidence="1">
        <text>GDP-alpha-D-mannose + H2O = alpha-D-mannose 1-phosphate + GMP + 2 H(+)</text>
        <dbReference type="Rhea" id="RHEA:27978"/>
        <dbReference type="ChEBI" id="CHEBI:15377"/>
        <dbReference type="ChEBI" id="CHEBI:15378"/>
        <dbReference type="ChEBI" id="CHEBI:57527"/>
        <dbReference type="ChEBI" id="CHEBI:58115"/>
        <dbReference type="ChEBI" id="CHEBI:58409"/>
    </reaction>
</comment>
<gene>
    <name evidence="9" type="ORF">CRT60_29710</name>
</gene>
<comment type="cofactor">
    <cofactor evidence="2">
        <name>Mg(2+)</name>
        <dbReference type="ChEBI" id="CHEBI:18420"/>
    </cofactor>
</comment>
<evidence type="ECO:0000259" key="8">
    <source>
        <dbReference type="PROSITE" id="PS51462"/>
    </source>
</evidence>
<evidence type="ECO:0000256" key="6">
    <source>
        <dbReference type="ARBA" id="ARBA00032162"/>
    </source>
</evidence>
<sequence length="205" mass="22634">MSDDQKRDDQKQGEQKPWDVLGSRELLDASPYLKVRAETVQLPDGRTVDNFYQIDQPDFALMYVETEDGKVVMLRTYKHGPRRVSLTFPAGAIEPGEDPLTAARRELLEETGYAADDWTALGGFVVGANSRGSTCHMFHAKGARKVAEPDQGDLEDMRIELHSARELIDAAAQGDYAVLPVIAMLGAMLLPELREGLGMAARSTR</sequence>
<dbReference type="InterPro" id="IPR000086">
    <property type="entry name" value="NUDIX_hydrolase_dom"/>
</dbReference>
<protein>
    <recommendedName>
        <fullName evidence="4">GDP-mannose pyrophosphatase</fullName>
    </recommendedName>
    <alternativeName>
        <fullName evidence="6">GDP-mannose hydrolase</fullName>
    </alternativeName>
    <alternativeName>
        <fullName evidence="7">GDPMK</fullName>
    </alternativeName>
</protein>
<keyword evidence="5 9" id="KW-0378">Hydrolase</keyword>
<dbReference type="GO" id="GO:0016787">
    <property type="term" value="F:hydrolase activity"/>
    <property type="evidence" value="ECO:0007669"/>
    <property type="project" value="UniProtKB-KW"/>
</dbReference>
<dbReference type="SUPFAM" id="SSF55811">
    <property type="entry name" value="Nudix"/>
    <property type="match status" value="1"/>
</dbReference>
<evidence type="ECO:0000256" key="4">
    <source>
        <dbReference type="ARBA" id="ARBA00016377"/>
    </source>
</evidence>
<dbReference type="GO" id="GO:0005829">
    <property type="term" value="C:cytosol"/>
    <property type="evidence" value="ECO:0007669"/>
    <property type="project" value="TreeGrafter"/>
</dbReference>
<dbReference type="Pfam" id="PF00293">
    <property type="entry name" value="NUDIX"/>
    <property type="match status" value="1"/>
</dbReference>
<dbReference type="GO" id="GO:0019693">
    <property type="term" value="P:ribose phosphate metabolic process"/>
    <property type="evidence" value="ECO:0007669"/>
    <property type="project" value="TreeGrafter"/>
</dbReference>
<dbReference type="PANTHER" id="PTHR11839:SF18">
    <property type="entry name" value="NUDIX HYDROLASE DOMAIN-CONTAINING PROTEIN"/>
    <property type="match status" value="1"/>
</dbReference>
<evidence type="ECO:0000313" key="10">
    <source>
        <dbReference type="Proteomes" id="UP000225379"/>
    </source>
</evidence>
<evidence type="ECO:0000256" key="2">
    <source>
        <dbReference type="ARBA" id="ARBA00001946"/>
    </source>
</evidence>
<evidence type="ECO:0000256" key="5">
    <source>
        <dbReference type="ARBA" id="ARBA00022801"/>
    </source>
</evidence>
<comment type="caution">
    <text evidence="9">The sequence shown here is derived from an EMBL/GenBank/DDBJ whole genome shotgun (WGS) entry which is preliminary data.</text>
</comment>
<dbReference type="PANTHER" id="PTHR11839">
    <property type="entry name" value="UDP/ADP-SUGAR PYROPHOSPHATASE"/>
    <property type="match status" value="1"/>
</dbReference>
<dbReference type="InterPro" id="IPR020084">
    <property type="entry name" value="NUDIX_hydrolase_CS"/>
</dbReference>
<comment type="similarity">
    <text evidence="3">Belongs to the Nudix hydrolase family. NudK subfamily.</text>
</comment>
<dbReference type="CDD" id="cd03424">
    <property type="entry name" value="NUDIX_ADPRase_Nudt5_UGPPase_Nudt14"/>
    <property type="match status" value="1"/>
</dbReference>
<dbReference type="Gene3D" id="3.90.79.10">
    <property type="entry name" value="Nucleoside Triphosphate Pyrophosphohydrolase"/>
    <property type="match status" value="1"/>
</dbReference>
<evidence type="ECO:0000313" key="9">
    <source>
        <dbReference type="EMBL" id="PGH54008.1"/>
    </source>
</evidence>
<feature type="domain" description="Nudix hydrolase" evidence="8">
    <location>
        <begin position="54"/>
        <end position="184"/>
    </location>
</feature>
<organism evidence="9 10">
    <name type="scientific">Azospirillum palustre</name>
    <dbReference type="NCBI Taxonomy" id="2044885"/>
    <lineage>
        <taxon>Bacteria</taxon>
        <taxon>Pseudomonadati</taxon>
        <taxon>Pseudomonadota</taxon>
        <taxon>Alphaproteobacteria</taxon>
        <taxon>Rhodospirillales</taxon>
        <taxon>Azospirillaceae</taxon>
        <taxon>Azospirillum</taxon>
    </lineage>
</organism>
<dbReference type="PROSITE" id="PS51462">
    <property type="entry name" value="NUDIX"/>
    <property type="match status" value="1"/>
</dbReference>
<proteinExistence type="inferred from homology"/>
<reference evidence="10" key="1">
    <citation type="submission" date="2017-10" db="EMBL/GenBank/DDBJ databases">
        <authorList>
            <person name="Kravchenko I.K."/>
            <person name="Grouzdev D.S."/>
        </authorList>
    </citation>
    <scope>NUCLEOTIDE SEQUENCE [LARGE SCALE GENOMIC DNA]</scope>
    <source>
        <strain evidence="10">B2</strain>
    </source>
</reference>
<evidence type="ECO:0000256" key="1">
    <source>
        <dbReference type="ARBA" id="ARBA00000847"/>
    </source>
</evidence>
<dbReference type="RefSeq" id="WP_098740055.1">
    <property type="nucleotide sequence ID" value="NZ_PDKW01000043.1"/>
</dbReference>